<dbReference type="GO" id="GO:0000977">
    <property type="term" value="F:RNA polymerase II transcription regulatory region sequence-specific DNA binding"/>
    <property type="evidence" value="ECO:0007669"/>
    <property type="project" value="TreeGrafter"/>
</dbReference>
<dbReference type="InterPro" id="IPR011598">
    <property type="entry name" value="bHLH_dom"/>
</dbReference>
<organism evidence="6">
    <name type="scientific">Salvia splendens</name>
    <name type="common">Scarlet sage</name>
    <dbReference type="NCBI Taxonomy" id="180675"/>
    <lineage>
        <taxon>Eukaryota</taxon>
        <taxon>Viridiplantae</taxon>
        <taxon>Streptophyta</taxon>
        <taxon>Embryophyta</taxon>
        <taxon>Tracheophyta</taxon>
        <taxon>Spermatophyta</taxon>
        <taxon>Magnoliopsida</taxon>
        <taxon>eudicotyledons</taxon>
        <taxon>Gunneridae</taxon>
        <taxon>Pentapetalae</taxon>
        <taxon>asterids</taxon>
        <taxon>lamiids</taxon>
        <taxon>Lamiales</taxon>
        <taxon>Lamiaceae</taxon>
        <taxon>Nepetoideae</taxon>
        <taxon>Mentheae</taxon>
        <taxon>Salviinae</taxon>
        <taxon>Salvia</taxon>
        <taxon>Salvia subgen. Calosphace</taxon>
        <taxon>core Calosphace</taxon>
    </lineage>
</organism>
<evidence type="ECO:0000256" key="1">
    <source>
        <dbReference type="ARBA" id="ARBA00004123"/>
    </source>
</evidence>
<dbReference type="OrthoDB" id="906220at2759"/>
<name>A0A8X8XS87_SALSN</name>
<dbReference type="Proteomes" id="UP000298416">
    <property type="component" value="Unassembled WGS sequence"/>
</dbReference>
<dbReference type="PROSITE" id="PS50888">
    <property type="entry name" value="BHLH"/>
    <property type="match status" value="1"/>
</dbReference>
<dbReference type="GO" id="GO:0090575">
    <property type="term" value="C:RNA polymerase II transcription regulator complex"/>
    <property type="evidence" value="ECO:0007669"/>
    <property type="project" value="TreeGrafter"/>
</dbReference>
<dbReference type="InterPro" id="IPR036638">
    <property type="entry name" value="HLH_DNA-bd_sf"/>
</dbReference>
<comment type="subcellular location">
    <subcellularLocation>
        <location evidence="1">Nucleus</location>
    </subcellularLocation>
</comment>
<comment type="caution">
    <text evidence="6">The sequence shown here is derived from an EMBL/GenBank/DDBJ whole genome shotgun (WGS) entry which is preliminary data.</text>
</comment>
<dbReference type="GO" id="GO:0046983">
    <property type="term" value="F:protein dimerization activity"/>
    <property type="evidence" value="ECO:0007669"/>
    <property type="project" value="InterPro"/>
</dbReference>
<accession>A0A8X8XS87</accession>
<feature type="domain" description="BHLH" evidence="5">
    <location>
        <begin position="9"/>
        <end position="62"/>
    </location>
</feature>
<dbReference type="Pfam" id="PF00010">
    <property type="entry name" value="HLH"/>
    <property type="match status" value="1"/>
</dbReference>
<keyword evidence="3" id="KW-0804">Transcription</keyword>
<protein>
    <recommendedName>
        <fullName evidence="5">BHLH domain-containing protein</fullName>
    </recommendedName>
</protein>
<keyword evidence="2" id="KW-0805">Transcription regulation</keyword>
<dbReference type="SUPFAM" id="SSF47459">
    <property type="entry name" value="HLH, helix-loop-helix DNA-binding domain"/>
    <property type="match status" value="1"/>
</dbReference>
<reference evidence="6" key="2">
    <citation type="submission" date="2020-08" db="EMBL/GenBank/DDBJ databases">
        <title>Plant Genome Project.</title>
        <authorList>
            <person name="Zhang R.-G."/>
        </authorList>
    </citation>
    <scope>NUCLEOTIDE SEQUENCE</scope>
    <source>
        <strain evidence="6">Huo1</strain>
        <tissue evidence="6">Leaf</tissue>
    </source>
</reference>
<dbReference type="InterPro" id="IPR015660">
    <property type="entry name" value="MASH1/Ascl1a-like"/>
</dbReference>
<dbReference type="Gene3D" id="4.10.280.10">
    <property type="entry name" value="Helix-loop-helix DNA-binding domain"/>
    <property type="match status" value="1"/>
</dbReference>
<dbReference type="EMBL" id="PNBA02000007">
    <property type="protein sequence ID" value="KAG6419140.1"/>
    <property type="molecule type" value="Genomic_DNA"/>
</dbReference>
<dbReference type="AlphaFoldDB" id="A0A8X8XS87"/>
<evidence type="ECO:0000256" key="2">
    <source>
        <dbReference type="ARBA" id="ARBA00023015"/>
    </source>
</evidence>
<dbReference type="PANTHER" id="PTHR13935:SF90">
    <property type="entry name" value="TRANSCRIPTION FACTOR BHLH162"/>
    <property type="match status" value="1"/>
</dbReference>
<dbReference type="GO" id="GO:0000981">
    <property type="term" value="F:DNA-binding transcription factor activity, RNA polymerase II-specific"/>
    <property type="evidence" value="ECO:0007669"/>
    <property type="project" value="TreeGrafter"/>
</dbReference>
<evidence type="ECO:0000313" key="7">
    <source>
        <dbReference type="Proteomes" id="UP000298416"/>
    </source>
</evidence>
<reference evidence="6" key="1">
    <citation type="submission" date="2018-01" db="EMBL/GenBank/DDBJ databases">
        <authorList>
            <person name="Mao J.F."/>
        </authorList>
    </citation>
    <scope>NUCLEOTIDE SEQUENCE</scope>
    <source>
        <strain evidence="6">Huo1</strain>
        <tissue evidence="6">Leaf</tissue>
    </source>
</reference>
<dbReference type="PANTHER" id="PTHR13935">
    <property type="entry name" value="ACHAETE-SCUTE TRANSCRIPTION FACTOR-RELATED"/>
    <property type="match status" value="1"/>
</dbReference>
<proteinExistence type="predicted"/>
<keyword evidence="4" id="KW-0539">Nucleus</keyword>
<evidence type="ECO:0000256" key="3">
    <source>
        <dbReference type="ARBA" id="ARBA00023163"/>
    </source>
</evidence>
<sequence length="171" mass="19554">MDQNPSSSRMVVDRKTIEKNRRNEMKALYNKLNSLIPPQSRPRDMVSLPDQLQGATNYIKMQEAKLEKMKQKKNCLVWSKGGPNNLPNIDVRVMGSDLQVVLITGLNSQFMFTQIIRLLHEQGAQVVDASFSVHNDTVFHTIHSQIGDQFEQNHAAARISERLQKFAYDCI</sequence>
<evidence type="ECO:0000259" key="5">
    <source>
        <dbReference type="PROSITE" id="PS50888"/>
    </source>
</evidence>
<keyword evidence="7" id="KW-1185">Reference proteome</keyword>
<gene>
    <name evidence="6" type="ORF">SASPL_121352</name>
</gene>
<evidence type="ECO:0000313" key="6">
    <source>
        <dbReference type="EMBL" id="KAG6419140.1"/>
    </source>
</evidence>
<evidence type="ECO:0000256" key="4">
    <source>
        <dbReference type="ARBA" id="ARBA00023242"/>
    </source>
</evidence>